<evidence type="ECO:0000313" key="2">
    <source>
        <dbReference type="EMBL" id="CZR64727.1"/>
    </source>
</evidence>
<sequence length="265" mass="28366">MTNLTMLNSKQLYYRRLGTPTGPHMLFLHGLGSSSEYFSSLITHLGLEKTYSIHLLDLEGQGHSPTSAESTVSISSYTADVLALAEHSHFTETTIIAHSLGCLIALKLAIEHPEIVSKLILLGPPPSPFPEIVRNECIERARTVRRSGMSPVAELFSIVGTSSKSKTGNALAVTAVRTSLLAQEVEGYAKGCIALGEAAEALPVQDAMAETLIITGDEDKFCPPVVLEGYAGKISGLKVVVLPQVGHYHIWEDLSAVAEAVDGFL</sequence>
<dbReference type="PANTHER" id="PTHR43798:SF5">
    <property type="entry name" value="MONOACYLGLYCEROL LIPASE ABHD6"/>
    <property type="match status" value="1"/>
</dbReference>
<reference evidence="2 3" key="1">
    <citation type="submission" date="2016-03" db="EMBL/GenBank/DDBJ databases">
        <authorList>
            <person name="Ploux O."/>
        </authorList>
    </citation>
    <scope>NUCLEOTIDE SEQUENCE [LARGE SCALE GENOMIC DNA]</scope>
    <source>
        <strain evidence="2 3">UAMH 11012</strain>
    </source>
</reference>
<accession>A0A1L7XIE5</accession>
<dbReference type="PRINTS" id="PR00111">
    <property type="entry name" value="ABHYDROLASE"/>
</dbReference>
<dbReference type="InterPro" id="IPR000073">
    <property type="entry name" value="AB_hydrolase_1"/>
</dbReference>
<dbReference type="GO" id="GO:0047372">
    <property type="term" value="F:monoacylglycerol lipase activity"/>
    <property type="evidence" value="ECO:0007669"/>
    <property type="project" value="TreeGrafter"/>
</dbReference>
<dbReference type="OrthoDB" id="2498029at2759"/>
<dbReference type="Gene3D" id="3.40.50.1820">
    <property type="entry name" value="alpha/beta hydrolase"/>
    <property type="match status" value="1"/>
</dbReference>
<dbReference type="STRING" id="576137.A0A1L7XIE5"/>
<dbReference type="GO" id="GO:0016020">
    <property type="term" value="C:membrane"/>
    <property type="evidence" value="ECO:0007669"/>
    <property type="project" value="TreeGrafter"/>
</dbReference>
<evidence type="ECO:0000313" key="3">
    <source>
        <dbReference type="Proteomes" id="UP000184330"/>
    </source>
</evidence>
<gene>
    <name evidence="2" type="ORF">PAC_14626</name>
</gene>
<evidence type="ECO:0000259" key="1">
    <source>
        <dbReference type="Pfam" id="PF00561"/>
    </source>
</evidence>
<dbReference type="InterPro" id="IPR029058">
    <property type="entry name" value="AB_hydrolase_fold"/>
</dbReference>
<proteinExistence type="predicted"/>
<organism evidence="2 3">
    <name type="scientific">Phialocephala subalpina</name>
    <dbReference type="NCBI Taxonomy" id="576137"/>
    <lineage>
        <taxon>Eukaryota</taxon>
        <taxon>Fungi</taxon>
        <taxon>Dikarya</taxon>
        <taxon>Ascomycota</taxon>
        <taxon>Pezizomycotina</taxon>
        <taxon>Leotiomycetes</taxon>
        <taxon>Helotiales</taxon>
        <taxon>Mollisiaceae</taxon>
        <taxon>Phialocephala</taxon>
        <taxon>Phialocephala fortinii species complex</taxon>
    </lineage>
</organism>
<dbReference type="Proteomes" id="UP000184330">
    <property type="component" value="Unassembled WGS sequence"/>
</dbReference>
<dbReference type="InterPro" id="IPR050266">
    <property type="entry name" value="AB_hydrolase_sf"/>
</dbReference>
<dbReference type="AlphaFoldDB" id="A0A1L7XIE5"/>
<dbReference type="PANTHER" id="PTHR43798">
    <property type="entry name" value="MONOACYLGLYCEROL LIPASE"/>
    <property type="match status" value="1"/>
</dbReference>
<dbReference type="Pfam" id="PF00561">
    <property type="entry name" value="Abhydrolase_1"/>
    <property type="match status" value="1"/>
</dbReference>
<dbReference type="SUPFAM" id="SSF53474">
    <property type="entry name" value="alpha/beta-Hydrolases"/>
    <property type="match status" value="1"/>
</dbReference>
<name>A0A1L7XIE5_9HELO</name>
<feature type="domain" description="AB hydrolase-1" evidence="1">
    <location>
        <begin position="23"/>
        <end position="131"/>
    </location>
</feature>
<dbReference type="EMBL" id="FJOG01000027">
    <property type="protein sequence ID" value="CZR64727.1"/>
    <property type="molecule type" value="Genomic_DNA"/>
</dbReference>
<keyword evidence="3" id="KW-1185">Reference proteome</keyword>
<dbReference type="GO" id="GO:0046464">
    <property type="term" value="P:acylglycerol catabolic process"/>
    <property type="evidence" value="ECO:0007669"/>
    <property type="project" value="TreeGrafter"/>
</dbReference>
<protein>
    <recommendedName>
        <fullName evidence="1">AB hydrolase-1 domain-containing protein</fullName>
    </recommendedName>
</protein>